<organism evidence="1 2">
    <name type="scientific">Micromonospora carbonacea</name>
    <dbReference type="NCBI Taxonomy" id="47853"/>
    <lineage>
        <taxon>Bacteria</taxon>
        <taxon>Bacillati</taxon>
        <taxon>Actinomycetota</taxon>
        <taxon>Actinomycetes</taxon>
        <taxon>Micromonosporales</taxon>
        <taxon>Micromonosporaceae</taxon>
        <taxon>Micromonospora</taxon>
    </lineage>
</organism>
<gene>
    <name evidence="1" type="ORF">GA0070563_11121</name>
</gene>
<evidence type="ECO:0008006" key="3">
    <source>
        <dbReference type="Google" id="ProtNLM"/>
    </source>
</evidence>
<evidence type="ECO:0000313" key="2">
    <source>
        <dbReference type="Proteomes" id="UP000183585"/>
    </source>
</evidence>
<evidence type="ECO:0000313" key="1">
    <source>
        <dbReference type="EMBL" id="SCF39435.1"/>
    </source>
</evidence>
<keyword evidence="2" id="KW-1185">Reference proteome</keyword>
<sequence length="148" mass="14798">MREVVTVSNGYFTGLAEGLMDGSIDLDTASVKVSLVRGYTFSAAHRTVSDVTGAGGAINGTSAALTGKTVTGGVFDADDTTISATASASNHGLLLFQASASTGGADVAASSQRLIAWYDTGTGLPIQPGTGTVTVTWPASSPRILKVG</sequence>
<dbReference type="AlphaFoldDB" id="A0A1C5A2J1"/>
<reference evidence="2" key="1">
    <citation type="submission" date="2016-06" db="EMBL/GenBank/DDBJ databases">
        <authorList>
            <person name="Varghese N."/>
            <person name="Submissions Spin"/>
        </authorList>
    </citation>
    <scope>NUCLEOTIDE SEQUENCE [LARGE SCALE GENOMIC DNA]</scope>
    <source>
        <strain evidence="2">DSM 43168</strain>
    </source>
</reference>
<dbReference type="EMBL" id="FMCT01000011">
    <property type="protein sequence ID" value="SCF39435.1"/>
    <property type="molecule type" value="Genomic_DNA"/>
</dbReference>
<proteinExistence type="predicted"/>
<dbReference type="Proteomes" id="UP000183585">
    <property type="component" value="Unassembled WGS sequence"/>
</dbReference>
<name>A0A1C5A2J1_9ACTN</name>
<accession>A0A1C5A2J1</accession>
<protein>
    <recommendedName>
        <fullName evidence="3">Minor tail protein</fullName>
    </recommendedName>
</protein>